<dbReference type="AlphaFoldDB" id="A0A7W8M6K4"/>
<evidence type="ECO:0000313" key="2">
    <source>
        <dbReference type="Proteomes" id="UP000543642"/>
    </source>
</evidence>
<comment type="caution">
    <text evidence="1">The sequence shown here is derived from an EMBL/GenBank/DDBJ whole genome shotgun (WGS) entry which is preliminary data.</text>
</comment>
<gene>
    <name evidence="1" type="ORF">HNP82_003580</name>
</gene>
<keyword evidence="2" id="KW-1185">Reference proteome</keyword>
<protein>
    <submittedName>
        <fullName evidence="1">Uncharacterized protein</fullName>
    </submittedName>
</protein>
<sequence>MGSCSDDGTSENVAAKTAAEFASGEVTWLLNGSTSEGTLAWYQNLDNDQDKDTYPVLDSSHGIVYRIEADPVFYSNDPNSQPPVIISVDITWGDLSFTYSDGTWNANTHTYDGAGWTVDTEESNSITVDNTGNTGVNVSYAYQNAETGITGSFTDGENPVSAPVSLPENGSSTVYLILAGKPEKELENAIIGSVTVTIGGESE</sequence>
<dbReference type="EMBL" id="JACHFW010000043">
    <property type="protein sequence ID" value="MBB5266423.1"/>
    <property type="molecule type" value="Genomic_DNA"/>
</dbReference>
<name>A0A7W8M6K4_9FIRM</name>
<evidence type="ECO:0000313" key="1">
    <source>
        <dbReference type="EMBL" id="MBB5266423.1"/>
    </source>
</evidence>
<reference evidence="1 2" key="1">
    <citation type="submission" date="2020-08" db="EMBL/GenBank/DDBJ databases">
        <title>Genomic Encyclopedia of Type Strains, Phase IV (KMG-IV): sequencing the most valuable type-strain genomes for metagenomic binning, comparative biology and taxonomic classification.</title>
        <authorList>
            <person name="Goeker M."/>
        </authorList>
    </citation>
    <scope>NUCLEOTIDE SEQUENCE [LARGE SCALE GENOMIC DNA]</scope>
    <source>
        <strain evidence="1 2">DSM 106146</strain>
    </source>
</reference>
<accession>A0A7W8M6K4</accession>
<proteinExistence type="predicted"/>
<organism evidence="1 2">
    <name type="scientific">Catenibacillus scindens</name>
    <dbReference type="NCBI Taxonomy" id="673271"/>
    <lineage>
        <taxon>Bacteria</taxon>
        <taxon>Bacillati</taxon>
        <taxon>Bacillota</taxon>
        <taxon>Clostridia</taxon>
        <taxon>Lachnospirales</taxon>
        <taxon>Lachnospiraceae</taxon>
        <taxon>Catenibacillus</taxon>
    </lineage>
</organism>
<dbReference type="Proteomes" id="UP000543642">
    <property type="component" value="Unassembled WGS sequence"/>
</dbReference>